<organism evidence="4 5">
    <name type="scientific">Rhodocytophaga aerolata</name>
    <dbReference type="NCBI Taxonomy" id="455078"/>
    <lineage>
        <taxon>Bacteria</taxon>
        <taxon>Pseudomonadati</taxon>
        <taxon>Bacteroidota</taxon>
        <taxon>Cytophagia</taxon>
        <taxon>Cytophagales</taxon>
        <taxon>Rhodocytophagaceae</taxon>
        <taxon>Rhodocytophaga</taxon>
    </lineage>
</organism>
<reference evidence="4" key="1">
    <citation type="submission" date="2023-07" db="EMBL/GenBank/DDBJ databases">
        <title>The genome sequence of Rhodocytophaga aerolata KACC 12507.</title>
        <authorList>
            <person name="Zhang X."/>
        </authorList>
    </citation>
    <scope>NUCLEOTIDE SEQUENCE</scope>
    <source>
        <strain evidence="4">KACC 12507</strain>
    </source>
</reference>
<dbReference type="GO" id="GO:0032259">
    <property type="term" value="P:methylation"/>
    <property type="evidence" value="ECO:0007669"/>
    <property type="project" value="UniProtKB-KW"/>
</dbReference>
<keyword evidence="2" id="KW-0808">Transferase</keyword>
<feature type="domain" description="tRNA/rRNA methyltransferase SpoU type" evidence="3">
    <location>
        <begin position="25"/>
        <end position="167"/>
    </location>
</feature>
<dbReference type="InterPro" id="IPR029028">
    <property type="entry name" value="Alpha/beta_knot_MTases"/>
</dbReference>
<dbReference type="SUPFAM" id="SSF75217">
    <property type="entry name" value="alpha/beta knot"/>
    <property type="match status" value="1"/>
</dbReference>
<dbReference type="PANTHER" id="PTHR46429:SF1">
    <property type="entry name" value="23S RRNA (GUANOSINE-2'-O-)-METHYLTRANSFERASE RLMB"/>
    <property type="match status" value="1"/>
</dbReference>
<evidence type="ECO:0000313" key="4">
    <source>
        <dbReference type="EMBL" id="MDO1446315.1"/>
    </source>
</evidence>
<evidence type="ECO:0000313" key="5">
    <source>
        <dbReference type="Proteomes" id="UP001168528"/>
    </source>
</evidence>
<gene>
    <name evidence="4" type="ORF">Q0590_08630</name>
</gene>
<keyword evidence="5" id="KW-1185">Reference proteome</keyword>
<evidence type="ECO:0000256" key="1">
    <source>
        <dbReference type="ARBA" id="ARBA00022603"/>
    </source>
</evidence>
<comment type="caution">
    <text evidence="4">The sequence shown here is derived from an EMBL/GenBank/DDBJ whole genome shotgun (WGS) entry which is preliminary data.</text>
</comment>
<evidence type="ECO:0000259" key="3">
    <source>
        <dbReference type="Pfam" id="PF00588"/>
    </source>
</evidence>
<protein>
    <submittedName>
        <fullName evidence="4">RNA methyltransferase</fullName>
    </submittedName>
</protein>
<dbReference type="Proteomes" id="UP001168528">
    <property type="component" value="Unassembled WGS sequence"/>
</dbReference>
<dbReference type="InterPro" id="IPR004441">
    <property type="entry name" value="rRNA_MeTrfase_TrmH"/>
</dbReference>
<keyword evidence="1 4" id="KW-0489">Methyltransferase</keyword>
<dbReference type="EMBL" id="JAUKPO010000003">
    <property type="protein sequence ID" value="MDO1446315.1"/>
    <property type="molecule type" value="Genomic_DNA"/>
</dbReference>
<dbReference type="PANTHER" id="PTHR46429">
    <property type="entry name" value="23S RRNA (GUANOSINE-2'-O-)-METHYLTRANSFERASE RLMB"/>
    <property type="match status" value="1"/>
</dbReference>
<evidence type="ECO:0000256" key="2">
    <source>
        <dbReference type="ARBA" id="ARBA00022679"/>
    </source>
</evidence>
<dbReference type="CDD" id="cd18097">
    <property type="entry name" value="SpoU-like"/>
    <property type="match status" value="1"/>
</dbReference>
<dbReference type="RefSeq" id="WP_302037110.1">
    <property type="nucleotide sequence ID" value="NZ_JAUKPO010000003.1"/>
</dbReference>
<dbReference type="InterPro" id="IPR029026">
    <property type="entry name" value="tRNA_m1G_MTases_N"/>
</dbReference>
<name>A0ABT8R2I6_9BACT</name>
<dbReference type="InterPro" id="IPR001537">
    <property type="entry name" value="SpoU_MeTrfase"/>
</dbReference>
<dbReference type="Pfam" id="PF00588">
    <property type="entry name" value="SpoU_methylase"/>
    <property type="match status" value="1"/>
</dbReference>
<accession>A0ABT8R2I6</accession>
<dbReference type="GO" id="GO:0008168">
    <property type="term" value="F:methyltransferase activity"/>
    <property type="evidence" value="ECO:0007669"/>
    <property type="project" value="UniProtKB-KW"/>
</dbReference>
<dbReference type="Gene3D" id="3.40.1280.10">
    <property type="match status" value="1"/>
</dbReference>
<sequence>MRKLHTDELNRISVEEFKNTKKNPFVLLLDNVRSMHNVGSAFRTADAFLAQKIYLCGITGTPPHREITKTALGSTESVAWEYVKESVALIEQLRSQGYTIVVVEQVEQSTLLPMFHVKKNEKYCFIFGNEVFGVDEKLVTAADICLEIPQYGTKHSLNISVSIGIIVWDYVAKLHYLT</sequence>
<proteinExistence type="predicted"/>